<evidence type="ECO:0000313" key="3">
    <source>
        <dbReference type="Proteomes" id="UP001302126"/>
    </source>
</evidence>
<dbReference type="Proteomes" id="UP001302126">
    <property type="component" value="Unassembled WGS sequence"/>
</dbReference>
<organism evidence="2 3">
    <name type="scientific">Podospora australis</name>
    <dbReference type="NCBI Taxonomy" id="1536484"/>
    <lineage>
        <taxon>Eukaryota</taxon>
        <taxon>Fungi</taxon>
        <taxon>Dikarya</taxon>
        <taxon>Ascomycota</taxon>
        <taxon>Pezizomycotina</taxon>
        <taxon>Sordariomycetes</taxon>
        <taxon>Sordariomycetidae</taxon>
        <taxon>Sordariales</taxon>
        <taxon>Podosporaceae</taxon>
        <taxon>Podospora</taxon>
    </lineage>
</organism>
<evidence type="ECO:0000313" key="2">
    <source>
        <dbReference type="EMBL" id="KAK4183160.1"/>
    </source>
</evidence>
<dbReference type="EMBL" id="MU864572">
    <property type="protein sequence ID" value="KAK4183160.1"/>
    <property type="molecule type" value="Genomic_DNA"/>
</dbReference>
<dbReference type="AlphaFoldDB" id="A0AAN7AEP0"/>
<proteinExistence type="predicted"/>
<gene>
    <name evidence="2" type="ORF">QBC35DRAFT_508601</name>
</gene>
<reference evidence="2" key="1">
    <citation type="journal article" date="2023" name="Mol. Phylogenet. Evol.">
        <title>Genome-scale phylogeny and comparative genomics of the fungal order Sordariales.</title>
        <authorList>
            <person name="Hensen N."/>
            <person name="Bonometti L."/>
            <person name="Westerberg I."/>
            <person name="Brannstrom I.O."/>
            <person name="Guillou S."/>
            <person name="Cros-Aarteil S."/>
            <person name="Calhoun S."/>
            <person name="Haridas S."/>
            <person name="Kuo A."/>
            <person name="Mondo S."/>
            <person name="Pangilinan J."/>
            <person name="Riley R."/>
            <person name="LaButti K."/>
            <person name="Andreopoulos B."/>
            <person name="Lipzen A."/>
            <person name="Chen C."/>
            <person name="Yan M."/>
            <person name="Daum C."/>
            <person name="Ng V."/>
            <person name="Clum A."/>
            <person name="Steindorff A."/>
            <person name="Ohm R.A."/>
            <person name="Martin F."/>
            <person name="Silar P."/>
            <person name="Natvig D.O."/>
            <person name="Lalanne C."/>
            <person name="Gautier V."/>
            <person name="Ament-Velasquez S.L."/>
            <person name="Kruys A."/>
            <person name="Hutchinson M.I."/>
            <person name="Powell A.J."/>
            <person name="Barry K."/>
            <person name="Miller A.N."/>
            <person name="Grigoriev I.V."/>
            <person name="Debuchy R."/>
            <person name="Gladieux P."/>
            <person name="Hiltunen Thoren M."/>
            <person name="Johannesson H."/>
        </authorList>
    </citation>
    <scope>NUCLEOTIDE SEQUENCE</scope>
    <source>
        <strain evidence="2">PSN309</strain>
    </source>
</reference>
<feature type="chain" id="PRO_5042984880" evidence="1">
    <location>
        <begin position="22"/>
        <end position="172"/>
    </location>
</feature>
<keyword evidence="1" id="KW-0732">Signal</keyword>
<sequence>MGSRDFKSGLLAIMLCELCRVLENSFPGVAKKQWDLNSILGDAVNSVTHKLPIGRLSAALQNSATRASTHSMREMLSSQCQEQFCFFIKPDVQGNTQEIGLLFDTHDEHFLMINFTQRWFQLIGRSLMFMQNNRSDRKKRDLIIKRDDDKDEFFRLDAAPKDVSLFWHEYME</sequence>
<comment type="caution">
    <text evidence="2">The sequence shown here is derived from an EMBL/GenBank/DDBJ whole genome shotgun (WGS) entry which is preliminary data.</text>
</comment>
<accession>A0AAN7AEP0</accession>
<keyword evidence="3" id="KW-1185">Reference proteome</keyword>
<name>A0AAN7AEP0_9PEZI</name>
<evidence type="ECO:0000256" key="1">
    <source>
        <dbReference type="SAM" id="SignalP"/>
    </source>
</evidence>
<protein>
    <submittedName>
        <fullName evidence="2">Uncharacterized protein</fullName>
    </submittedName>
</protein>
<reference evidence="2" key="2">
    <citation type="submission" date="2023-05" db="EMBL/GenBank/DDBJ databases">
        <authorList>
            <consortium name="Lawrence Berkeley National Laboratory"/>
            <person name="Steindorff A."/>
            <person name="Hensen N."/>
            <person name="Bonometti L."/>
            <person name="Westerberg I."/>
            <person name="Brannstrom I.O."/>
            <person name="Guillou S."/>
            <person name="Cros-Aarteil S."/>
            <person name="Calhoun S."/>
            <person name="Haridas S."/>
            <person name="Kuo A."/>
            <person name="Mondo S."/>
            <person name="Pangilinan J."/>
            <person name="Riley R."/>
            <person name="Labutti K."/>
            <person name="Andreopoulos B."/>
            <person name="Lipzen A."/>
            <person name="Chen C."/>
            <person name="Yanf M."/>
            <person name="Daum C."/>
            <person name="Ng V."/>
            <person name="Clum A."/>
            <person name="Ohm R."/>
            <person name="Martin F."/>
            <person name="Silar P."/>
            <person name="Natvig D."/>
            <person name="Lalanne C."/>
            <person name="Gautier V."/>
            <person name="Ament-Velasquez S.L."/>
            <person name="Kruys A."/>
            <person name="Hutchinson M.I."/>
            <person name="Powell A.J."/>
            <person name="Barry K."/>
            <person name="Miller A.N."/>
            <person name="Grigoriev I.V."/>
            <person name="Debuchy R."/>
            <person name="Gladieux P."/>
            <person name="Thoren M.H."/>
            <person name="Johannesson H."/>
        </authorList>
    </citation>
    <scope>NUCLEOTIDE SEQUENCE</scope>
    <source>
        <strain evidence="2">PSN309</strain>
    </source>
</reference>
<feature type="signal peptide" evidence="1">
    <location>
        <begin position="1"/>
        <end position="21"/>
    </location>
</feature>